<evidence type="ECO:0000256" key="2">
    <source>
        <dbReference type="ARBA" id="ARBA00008072"/>
    </source>
</evidence>
<reference evidence="8" key="1">
    <citation type="journal article" date="2019" name="Beilstein J. Org. Chem.">
        <title>Nanangenines: drimane sesquiterpenoids as the dominant metabolite cohort of a novel Australian fungus, Aspergillus nanangensis.</title>
        <authorList>
            <person name="Lacey H.J."/>
            <person name="Gilchrist C.L.M."/>
            <person name="Crombie A."/>
            <person name="Kalaitzis J.A."/>
            <person name="Vuong D."/>
            <person name="Rutledge P.J."/>
            <person name="Turner P."/>
            <person name="Pitt J.I."/>
            <person name="Lacey E."/>
            <person name="Chooi Y.H."/>
            <person name="Piggott A.M."/>
        </authorList>
    </citation>
    <scope>NUCLEOTIDE SEQUENCE</scope>
    <source>
        <strain evidence="8">MST-FP2251</strain>
    </source>
</reference>
<name>A0AAD4CQS4_ASPNN</name>
<evidence type="ECO:0000256" key="1">
    <source>
        <dbReference type="ARBA" id="ARBA00001947"/>
    </source>
</evidence>
<feature type="domain" description="Enoyl reductase (ER)" evidence="7">
    <location>
        <begin position="10"/>
        <end position="342"/>
    </location>
</feature>
<dbReference type="GO" id="GO:0008270">
    <property type="term" value="F:zinc ion binding"/>
    <property type="evidence" value="ECO:0007669"/>
    <property type="project" value="InterPro"/>
</dbReference>
<dbReference type="Gene3D" id="3.90.180.10">
    <property type="entry name" value="Medium-chain alcohol dehydrogenases, catalytic domain"/>
    <property type="match status" value="1"/>
</dbReference>
<dbReference type="InterPro" id="IPR013149">
    <property type="entry name" value="ADH-like_C"/>
</dbReference>
<keyword evidence="9" id="KW-1185">Reference proteome</keyword>
<dbReference type="SUPFAM" id="SSF51735">
    <property type="entry name" value="NAD(P)-binding Rossmann-fold domains"/>
    <property type="match status" value="1"/>
</dbReference>
<dbReference type="Pfam" id="PF00107">
    <property type="entry name" value="ADH_zinc_N"/>
    <property type="match status" value="1"/>
</dbReference>
<keyword evidence="5" id="KW-0560">Oxidoreductase</keyword>
<comment type="caution">
    <text evidence="8">The sequence shown here is derived from an EMBL/GenBank/DDBJ whole genome shotgun (WGS) entry which is preliminary data.</text>
</comment>
<dbReference type="InterPro" id="IPR020843">
    <property type="entry name" value="ER"/>
</dbReference>
<sequence length="349" mass="36851">MKAVIFKQIGTIETVYRSKPEIQQPTDAIVKILHTSICGTDLHIMRGHVPTCTPGRILGHEGVGVIDALGPGVSNLKVGDHVLISCISGCGLCKHCRAGMPSHCLSGGWILGHTIDGTQAEYVRIPHAGSSLYPLPPSVDAQGAVALSDAFPTAYECAILPGKLKPGCTIAIVGAGPVGLAVLMLAKKLFSPRMILLVGKGQHRLNAAKGLGADHVLSSALGNDALTEMALAENNGDGFDLVVECVGIPQTFELCQKLLGLGGTITNVGVHGTKTDLHLQDLWAKNICITSRLVDTNTLNDLIGLVQSKMIDPELLISHRFKFSDITNAYELFNTGSSTNVLKVVISMD</sequence>
<accession>A0AAD4CQS4</accession>
<evidence type="ECO:0000256" key="5">
    <source>
        <dbReference type="ARBA" id="ARBA00023002"/>
    </source>
</evidence>
<evidence type="ECO:0000256" key="6">
    <source>
        <dbReference type="RuleBase" id="RU361277"/>
    </source>
</evidence>
<dbReference type="InterPro" id="IPR002328">
    <property type="entry name" value="ADH_Zn_CS"/>
</dbReference>
<protein>
    <recommendedName>
        <fullName evidence="7">Enoyl reductase (ER) domain-containing protein</fullName>
    </recommendedName>
</protein>
<dbReference type="Pfam" id="PF08240">
    <property type="entry name" value="ADH_N"/>
    <property type="match status" value="1"/>
</dbReference>
<evidence type="ECO:0000259" key="7">
    <source>
        <dbReference type="SMART" id="SM00829"/>
    </source>
</evidence>
<dbReference type="PROSITE" id="PS00059">
    <property type="entry name" value="ADH_ZINC"/>
    <property type="match status" value="1"/>
</dbReference>
<dbReference type="Proteomes" id="UP001194746">
    <property type="component" value="Unassembled WGS sequence"/>
</dbReference>
<gene>
    <name evidence="8" type="ORF">FE257_006264</name>
</gene>
<dbReference type="InterPro" id="IPR036291">
    <property type="entry name" value="NAD(P)-bd_dom_sf"/>
</dbReference>
<reference evidence="8" key="2">
    <citation type="submission" date="2020-02" db="EMBL/GenBank/DDBJ databases">
        <authorList>
            <person name="Gilchrist C.L.M."/>
            <person name="Chooi Y.-H."/>
        </authorList>
    </citation>
    <scope>NUCLEOTIDE SEQUENCE</scope>
    <source>
        <strain evidence="8">MST-FP2251</strain>
    </source>
</reference>
<proteinExistence type="inferred from homology"/>
<dbReference type="Gene3D" id="3.40.50.720">
    <property type="entry name" value="NAD(P)-binding Rossmann-like Domain"/>
    <property type="match status" value="1"/>
</dbReference>
<dbReference type="SUPFAM" id="SSF50129">
    <property type="entry name" value="GroES-like"/>
    <property type="match status" value="1"/>
</dbReference>
<dbReference type="AlphaFoldDB" id="A0AAD4CQS4"/>
<dbReference type="EMBL" id="VCAU01000029">
    <property type="protein sequence ID" value="KAF9890103.1"/>
    <property type="molecule type" value="Genomic_DNA"/>
</dbReference>
<organism evidence="8 9">
    <name type="scientific">Aspergillus nanangensis</name>
    <dbReference type="NCBI Taxonomy" id="2582783"/>
    <lineage>
        <taxon>Eukaryota</taxon>
        <taxon>Fungi</taxon>
        <taxon>Dikarya</taxon>
        <taxon>Ascomycota</taxon>
        <taxon>Pezizomycotina</taxon>
        <taxon>Eurotiomycetes</taxon>
        <taxon>Eurotiomycetidae</taxon>
        <taxon>Eurotiales</taxon>
        <taxon>Aspergillaceae</taxon>
        <taxon>Aspergillus</taxon>
        <taxon>Aspergillus subgen. Circumdati</taxon>
    </lineage>
</organism>
<evidence type="ECO:0000256" key="3">
    <source>
        <dbReference type="ARBA" id="ARBA00022723"/>
    </source>
</evidence>
<keyword evidence="3 6" id="KW-0479">Metal-binding</keyword>
<dbReference type="InterPro" id="IPR013154">
    <property type="entry name" value="ADH-like_N"/>
</dbReference>
<dbReference type="PANTHER" id="PTHR42813">
    <property type="entry name" value="ZINC-TYPE ALCOHOL DEHYDROGENASE-LIKE"/>
    <property type="match status" value="1"/>
</dbReference>
<evidence type="ECO:0000313" key="8">
    <source>
        <dbReference type="EMBL" id="KAF9890103.1"/>
    </source>
</evidence>
<comment type="similarity">
    <text evidence="2 6">Belongs to the zinc-containing alcohol dehydrogenase family.</text>
</comment>
<dbReference type="CDD" id="cd08286">
    <property type="entry name" value="FDH_like_ADH2"/>
    <property type="match status" value="1"/>
</dbReference>
<dbReference type="InterPro" id="IPR011032">
    <property type="entry name" value="GroES-like_sf"/>
</dbReference>
<evidence type="ECO:0000313" key="9">
    <source>
        <dbReference type="Proteomes" id="UP001194746"/>
    </source>
</evidence>
<dbReference type="PANTHER" id="PTHR42813:SF4">
    <property type="entry name" value="NADP-DEPENDENT ISOPROPANOL DEHYDROGENASE"/>
    <property type="match status" value="1"/>
</dbReference>
<keyword evidence="4 6" id="KW-0862">Zinc</keyword>
<dbReference type="SMART" id="SM00829">
    <property type="entry name" value="PKS_ER"/>
    <property type="match status" value="1"/>
</dbReference>
<evidence type="ECO:0000256" key="4">
    <source>
        <dbReference type="ARBA" id="ARBA00022833"/>
    </source>
</evidence>
<comment type="cofactor">
    <cofactor evidence="1 6">
        <name>Zn(2+)</name>
        <dbReference type="ChEBI" id="CHEBI:29105"/>
    </cofactor>
</comment>
<dbReference type="GO" id="GO:0016491">
    <property type="term" value="F:oxidoreductase activity"/>
    <property type="evidence" value="ECO:0007669"/>
    <property type="project" value="UniProtKB-KW"/>
</dbReference>